<dbReference type="InParanoid" id="A0A1Y2DJZ4"/>
<dbReference type="RefSeq" id="XP_040712147.1">
    <property type="nucleotide sequence ID" value="XM_040858717.1"/>
</dbReference>
<gene>
    <name evidence="1" type="ORF">BCR38DRAFT_412581</name>
</gene>
<organism evidence="1 2">
    <name type="scientific">Pseudomassariella vexata</name>
    <dbReference type="NCBI Taxonomy" id="1141098"/>
    <lineage>
        <taxon>Eukaryota</taxon>
        <taxon>Fungi</taxon>
        <taxon>Dikarya</taxon>
        <taxon>Ascomycota</taxon>
        <taxon>Pezizomycotina</taxon>
        <taxon>Sordariomycetes</taxon>
        <taxon>Xylariomycetidae</taxon>
        <taxon>Amphisphaeriales</taxon>
        <taxon>Pseudomassariaceae</taxon>
        <taxon>Pseudomassariella</taxon>
    </lineage>
</organism>
<keyword evidence="2" id="KW-1185">Reference proteome</keyword>
<dbReference type="Proteomes" id="UP000193689">
    <property type="component" value="Unassembled WGS sequence"/>
</dbReference>
<sequence length="154" mass="16883">MSREFVARTRTRRFDFPFAPGSVVSRVGVQAVLLQVGRYTLPCVVGVDKDRGCSVYIFAPPVMLLSESSNMRERKELGSGILFAVENCGDSSVSAEKRGSKFPDLERRGTQRHQLVENVVVSKANLGKSGEILSCSCKPSFGRNILIPSSLKTE</sequence>
<evidence type="ECO:0000313" key="2">
    <source>
        <dbReference type="Proteomes" id="UP000193689"/>
    </source>
</evidence>
<comment type="caution">
    <text evidence="1">The sequence shown here is derived from an EMBL/GenBank/DDBJ whole genome shotgun (WGS) entry which is preliminary data.</text>
</comment>
<reference evidence="1 2" key="1">
    <citation type="submission" date="2016-07" db="EMBL/GenBank/DDBJ databases">
        <title>Pervasive Adenine N6-methylation of Active Genes in Fungi.</title>
        <authorList>
            <consortium name="DOE Joint Genome Institute"/>
            <person name="Mondo S.J."/>
            <person name="Dannebaum R.O."/>
            <person name="Kuo R.C."/>
            <person name="Labutti K."/>
            <person name="Haridas S."/>
            <person name="Kuo A."/>
            <person name="Salamov A."/>
            <person name="Ahrendt S.R."/>
            <person name="Lipzen A."/>
            <person name="Sullivan W."/>
            <person name="Andreopoulos W.B."/>
            <person name="Clum A."/>
            <person name="Lindquist E."/>
            <person name="Daum C."/>
            <person name="Ramamoorthy G.K."/>
            <person name="Gryganskyi A."/>
            <person name="Culley D."/>
            <person name="Magnuson J.K."/>
            <person name="James T.Y."/>
            <person name="O'Malley M.A."/>
            <person name="Stajich J.E."/>
            <person name="Spatafora J.W."/>
            <person name="Visel A."/>
            <person name="Grigoriev I.V."/>
        </authorList>
    </citation>
    <scope>NUCLEOTIDE SEQUENCE [LARGE SCALE GENOMIC DNA]</scope>
    <source>
        <strain evidence="1 2">CBS 129021</strain>
    </source>
</reference>
<evidence type="ECO:0000313" key="1">
    <source>
        <dbReference type="EMBL" id="ORY59573.1"/>
    </source>
</evidence>
<accession>A0A1Y2DJZ4</accession>
<name>A0A1Y2DJZ4_9PEZI</name>
<proteinExistence type="predicted"/>
<dbReference type="GeneID" id="63774929"/>
<dbReference type="EMBL" id="MCFJ01000013">
    <property type="protein sequence ID" value="ORY59573.1"/>
    <property type="molecule type" value="Genomic_DNA"/>
</dbReference>
<dbReference type="AlphaFoldDB" id="A0A1Y2DJZ4"/>
<protein>
    <submittedName>
        <fullName evidence="1">Uncharacterized protein</fullName>
    </submittedName>
</protein>